<dbReference type="SUPFAM" id="SSF47240">
    <property type="entry name" value="Ferritin-like"/>
    <property type="match status" value="1"/>
</dbReference>
<dbReference type="InterPro" id="IPR009078">
    <property type="entry name" value="Ferritin-like_SF"/>
</dbReference>
<dbReference type="InterPro" id="IPR012348">
    <property type="entry name" value="RNR-like"/>
</dbReference>
<reference evidence="1 2" key="1">
    <citation type="submission" date="2022-11" db="EMBL/GenBank/DDBJ databases">
        <title>Minimal conservation of predation-associated metabolite biosynthetic gene clusters underscores biosynthetic potential of Myxococcota including descriptions for ten novel species: Archangium lansinium sp. nov., Myxococcus landrumus sp. nov., Nannocystis bai.</title>
        <authorList>
            <person name="Ahearne A."/>
            <person name="Stevens C."/>
            <person name="Dowd S."/>
        </authorList>
    </citation>
    <scope>NUCLEOTIDE SEQUENCE [LARGE SCALE GENOMIC DNA]</scope>
    <source>
        <strain evidence="1 2">RJM3</strain>
    </source>
</reference>
<dbReference type="Gene3D" id="1.10.620.20">
    <property type="entry name" value="Ribonucleotide Reductase, subunit A"/>
    <property type="match status" value="1"/>
</dbReference>
<accession>A0ABT5EX31</accession>
<evidence type="ECO:0000313" key="2">
    <source>
        <dbReference type="Proteomes" id="UP001221411"/>
    </source>
</evidence>
<evidence type="ECO:0000313" key="1">
    <source>
        <dbReference type="EMBL" id="MDC0746368.1"/>
    </source>
</evidence>
<protein>
    <submittedName>
        <fullName evidence="1">Ferritin-like domain-containing protein</fullName>
    </submittedName>
</protein>
<dbReference type="RefSeq" id="WP_271924750.1">
    <property type="nucleotide sequence ID" value="NZ_JAQNDO010000001.1"/>
</dbReference>
<comment type="caution">
    <text evidence="1">The sequence shown here is derived from an EMBL/GenBank/DDBJ whole genome shotgun (WGS) entry which is preliminary data.</text>
</comment>
<organism evidence="1 2">
    <name type="scientific">Polyangium mundeleinium</name>
    <dbReference type="NCBI Taxonomy" id="2995306"/>
    <lineage>
        <taxon>Bacteria</taxon>
        <taxon>Pseudomonadati</taxon>
        <taxon>Myxococcota</taxon>
        <taxon>Polyangia</taxon>
        <taxon>Polyangiales</taxon>
        <taxon>Polyangiaceae</taxon>
        <taxon>Polyangium</taxon>
    </lineage>
</organism>
<proteinExistence type="predicted"/>
<keyword evidence="2" id="KW-1185">Reference proteome</keyword>
<dbReference type="Proteomes" id="UP001221411">
    <property type="component" value="Unassembled WGS sequence"/>
</dbReference>
<dbReference type="EMBL" id="JAQNDO010000001">
    <property type="protein sequence ID" value="MDC0746368.1"/>
    <property type="molecule type" value="Genomic_DNA"/>
</dbReference>
<sequence>MFDTSRLTRFLPPRMQSQIDAYFEAFEVLLSVKDPKVLGALGPSGVRGLLLHRGKQGTPTDMPATHTAHFDWTYPSDQPEMADLYRRAKLGQWNGDDLPWNTSVDPLNPEIPIIPEEFLSFDDIEDLGIKLDKNERLKLSYSMCAWMLSQFLHGEQGALFAAAQVTEAVQFFDGKLYGATQVMDEGRHVEVFNRYLDTKLNKLYQINDNLFVIIDSLMTDGRWDMKFLGMQIMVEGLALGAFSTLYKQTKEPLLKELLKMVIQDEARHVHYGVCALREHFTKHLTERERQEREDWAFEVALLMRNRFAAYEVYEEWFEGRMTRAEWRNVVYRSKGMEEFRTVMFSRLVPNLREIGLLSPRIMPRYEEVGLMRYFGGLAADQLTAEKLLSDLH</sequence>
<dbReference type="CDD" id="cd00657">
    <property type="entry name" value="Ferritin_like"/>
    <property type="match status" value="1"/>
</dbReference>
<name>A0ABT5EX31_9BACT</name>
<gene>
    <name evidence="1" type="ORF">POL67_33880</name>
</gene>